<feature type="domain" description="HTH luxR-type" evidence="1">
    <location>
        <begin position="444"/>
        <end position="509"/>
    </location>
</feature>
<evidence type="ECO:0000259" key="3">
    <source>
        <dbReference type="PROSITE" id="PS51832"/>
    </source>
</evidence>
<reference evidence="4" key="1">
    <citation type="submission" date="2020-11" db="EMBL/GenBank/DDBJ databases">
        <title>Nocardioides sp. nov., isolated from Soil of Cynanchum wilfordii Hemsley rhizosphere.</title>
        <authorList>
            <person name="Lee J.-S."/>
            <person name="Suh M.K."/>
            <person name="Kim J.-S."/>
        </authorList>
    </citation>
    <scope>NUCLEOTIDE SEQUENCE</scope>
    <source>
        <strain evidence="4">KCTC 19275</strain>
    </source>
</reference>
<evidence type="ECO:0000313" key="4">
    <source>
        <dbReference type="EMBL" id="MBF4763612.1"/>
    </source>
</evidence>
<gene>
    <name evidence="4" type="ORF">ISU07_10780</name>
</gene>
<dbReference type="GO" id="GO:0006355">
    <property type="term" value="P:regulation of DNA-templated transcription"/>
    <property type="evidence" value="ECO:0007669"/>
    <property type="project" value="InterPro"/>
</dbReference>
<dbReference type="PROSITE" id="PS51831">
    <property type="entry name" value="HD"/>
    <property type="match status" value="1"/>
</dbReference>
<dbReference type="EMBL" id="JADKPN010000005">
    <property type="protein sequence ID" value="MBF4763612.1"/>
    <property type="molecule type" value="Genomic_DNA"/>
</dbReference>
<proteinExistence type="predicted"/>
<evidence type="ECO:0000259" key="2">
    <source>
        <dbReference type="PROSITE" id="PS51831"/>
    </source>
</evidence>
<dbReference type="RefSeq" id="WP_194706791.1">
    <property type="nucleotide sequence ID" value="NZ_JADKPN010000005.1"/>
</dbReference>
<dbReference type="InterPro" id="IPR000792">
    <property type="entry name" value="Tscrpt_reg_LuxR_C"/>
</dbReference>
<dbReference type="AlphaFoldDB" id="A0A930VFF5"/>
<dbReference type="Proteomes" id="UP000640489">
    <property type="component" value="Unassembled WGS sequence"/>
</dbReference>
<dbReference type="SMART" id="SM00471">
    <property type="entry name" value="HDc"/>
    <property type="match status" value="1"/>
</dbReference>
<comment type="caution">
    <text evidence="4">The sequence shown here is derived from an EMBL/GenBank/DDBJ whole genome shotgun (WGS) entry which is preliminary data.</text>
</comment>
<dbReference type="InterPro" id="IPR006674">
    <property type="entry name" value="HD_domain"/>
</dbReference>
<dbReference type="SUPFAM" id="SSF46894">
    <property type="entry name" value="C-terminal effector domain of the bipartite response regulators"/>
    <property type="match status" value="1"/>
</dbReference>
<dbReference type="Gene3D" id="1.10.3210.10">
    <property type="entry name" value="Hypothetical protein af1432"/>
    <property type="match status" value="2"/>
</dbReference>
<dbReference type="CDD" id="cd00077">
    <property type="entry name" value="HDc"/>
    <property type="match status" value="1"/>
</dbReference>
<dbReference type="PROSITE" id="PS51832">
    <property type="entry name" value="HD_GYP"/>
    <property type="match status" value="1"/>
</dbReference>
<feature type="domain" description="HD" evidence="2">
    <location>
        <begin position="278"/>
        <end position="391"/>
    </location>
</feature>
<dbReference type="SMART" id="SM00421">
    <property type="entry name" value="HTH_LUXR"/>
    <property type="match status" value="1"/>
</dbReference>
<dbReference type="Gene3D" id="1.10.10.10">
    <property type="entry name" value="Winged helix-like DNA-binding domain superfamily/Winged helix DNA-binding domain"/>
    <property type="match status" value="1"/>
</dbReference>
<dbReference type="PROSITE" id="PS50043">
    <property type="entry name" value="HTH_LUXR_2"/>
    <property type="match status" value="1"/>
</dbReference>
<protein>
    <submittedName>
        <fullName evidence="4">HD domain-containing protein</fullName>
    </submittedName>
</protein>
<dbReference type="Pfam" id="PF00196">
    <property type="entry name" value="GerE"/>
    <property type="match status" value="1"/>
</dbReference>
<organism evidence="4 5">
    <name type="scientific">Nocardioides islandensis</name>
    <dbReference type="NCBI Taxonomy" id="433663"/>
    <lineage>
        <taxon>Bacteria</taxon>
        <taxon>Bacillati</taxon>
        <taxon>Actinomycetota</taxon>
        <taxon>Actinomycetes</taxon>
        <taxon>Propionibacteriales</taxon>
        <taxon>Nocardioidaceae</taxon>
        <taxon>Nocardioides</taxon>
    </lineage>
</organism>
<feature type="domain" description="HD-GYP" evidence="3">
    <location>
        <begin position="253"/>
        <end position="449"/>
    </location>
</feature>
<accession>A0A930VFF5</accession>
<keyword evidence="5" id="KW-1185">Reference proteome</keyword>
<dbReference type="Pfam" id="PF13487">
    <property type="entry name" value="HD_5"/>
    <property type="match status" value="1"/>
</dbReference>
<dbReference type="PRINTS" id="PR00038">
    <property type="entry name" value="HTHLUXR"/>
</dbReference>
<dbReference type="SUPFAM" id="SSF109604">
    <property type="entry name" value="HD-domain/PDEase-like"/>
    <property type="match status" value="1"/>
</dbReference>
<dbReference type="InterPro" id="IPR036388">
    <property type="entry name" value="WH-like_DNA-bd_sf"/>
</dbReference>
<name>A0A930VFF5_9ACTN</name>
<dbReference type="CDD" id="cd06170">
    <property type="entry name" value="LuxR_C_like"/>
    <property type="match status" value="1"/>
</dbReference>
<sequence>MSAGASGTRRTELLAALSIAIDLGLGQPAEHVLRSSVIATRLADRLGLSPQQRDTAFYTTLVMWIGCHAESHEYVRWFGDDIAVKQAAYLVDWNGVPYMRFLMGNVAHGSPLPQRLRVIAQLMGNPKKHLGDLVHSHCASASLLAGEMGLPAEVQTALRATFERYDGQGGPAGIAGDAIPVEMRVAQLADLVEVHDRTYGPGGAEHLVRSRSGGQFDPAVAAAFLADPEGVLEPPAGGDYWRAVVEAAPDHHQPLSEPDLDRVLVAMGDFADLKCPFTLGHSRAVADLAARAAAALGLDEVDAVRRAGHVHDIGRIGISSRIWEQVGPLGAEQWERVRLHPYLSGRIIERVAGLADVARLVANHHEQPNGSGYPKGLPAAALPLADRVLAAAVAYESALEPRPYRAAYGAEEAAARLRERATSGRLDAASVAAVLEVAGHRPLKAARTDGLTPREAEILVHVARGDSNRAIAERLTLSEKTVRNHVERIYTKIAVNNRIGASLYALEHGLVARGS</sequence>
<evidence type="ECO:0000259" key="1">
    <source>
        <dbReference type="PROSITE" id="PS50043"/>
    </source>
</evidence>
<dbReference type="InterPro" id="IPR003607">
    <property type="entry name" value="HD/PDEase_dom"/>
</dbReference>
<dbReference type="InterPro" id="IPR037522">
    <property type="entry name" value="HD_GYP_dom"/>
</dbReference>
<evidence type="ECO:0000313" key="5">
    <source>
        <dbReference type="Proteomes" id="UP000640489"/>
    </source>
</evidence>
<dbReference type="InterPro" id="IPR052020">
    <property type="entry name" value="Cyclic_di-GMP/3'3'-cGAMP_PDE"/>
</dbReference>
<dbReference type="GO" id="GO:0003677">
    <property type="term" value="F:DNA binding"/>
    <property type="evidence" value="ECO:0007669"/>
    <property type="project" value="InterPro"/>
</dbReference>
<dbReference type="PROSITE" id="PS00622">
    <property type="entry name" value="HTH_LUXR_1"/>
    <property type="match status" value="1"/>
</dbReference>
<dbReference type="PANTHER" id="PTHR45228">
    <property type="entry name" value="CYCLIC DI-GMP PHOSPHODIESTERASE TM_0186-RELATED"/>
    <property type="match status" value="1"/>
</dbReference>
<dbReference type="InterPro" id="IPR016032">
    <property type="entry name" value="Sig_transdc_resp-reg_C-effctor"/>
</dbReference>